<reference evidence="5" key="1">
    <citation type="journal article" date="2019" name="Int. J. Syst. Evol. Microbiol.">
        <title>The Global Catalogue of Microorganisms (GCM) 10K type strain sequencing project: providing services to taxonomists for standard genome sequencing and annotation.</title>
        <authorList>
            <consortium name="The Broad Institute Genomics Platform"/>
            <consortium name="The Broad Institute Genome Sequencing Center for Infectious Disease"/>
            <person name="Wu L."/>
            <person name="Ma J."/>
        </authorList>
    </citation>
    <scope>NUCLEOTIDE SEQUENCE [LARGE SCALE GENOMIC DNA]</scope>
    <source>
        <strain evidence="5">CGMCC 1.15304</strain>
    </source>
</reference>
<dbReference type="InterPro" id="IPR038527">
    <property type="entry name" value="HupH_C_sf"/>
</dbReference>
<feature type="domain" description="HupH hydrogenase expression protein C-terminal" evidence="3">
    <location>
        <begin position="167"/>
        <end position="283"/>
    </location>
</feature>
<proteinExistence type="inferred from homology"/>
<feature type="region of interest" description="Disordered" evidence="2">
    <location>
        <begin position="1"/>
        <end position="24"/>
    </location>
</feature>
<comment type="similarity">
    <text evidence="1">Belongs to the HupH/HyaF family.</text>
</comment>
<organism evidence="4 5">
    <name type="scientific">Kordiimonas lipolytica</name>
    <dbReference type="NCBI Taxonomy" id="1662421"/>
    <lineage>
        <taxon>Bacteria</taxon>
        <taxon>Pseudomonadati</taxon>
        <taxon>Pseudomonadota</taxon>
        <taxon>Alphaproteobacteria</taxon>
        <taxon>Kordiimonadales</taxon>
        <taxon>Kordiimonadaceae</taxon>
        <taxon>Kordiimonas</taxon>
    </lineage>
</organism>
<dbReference type="Proteomes" id="UP001595776">
    <property type="component" value="Unassembled WGS sequence"/>
</dbReference>
<dbReference type="Gene3D" id="3.30.1370.140">
    <property type="entry name" value="HupH hydrogenase expression protein, C-terminal domain"/>
    <property type="match status" value="2"/>
</dbReference>
<gene>
    <name evidence="4" type="ORF">ACFO5Q_12130</name>
</gene>
<dbReference type="EMBL" id="JBHSCR010000013">
    <property type="protein sequence ID" value="MFC4348592.1"/>
    <property type="molecule type" value="Genomic_DNA"/>
</dbReference>
<evidence type="ECO:0000259" key="3">
    <source>
        <dbReference type="Pfam" id="PF04809"/>
    </source>
</evidence>
<keyword evidence="5" id="KW-1185">Reference proteome</keyword>
<name>A0ABV8UBM5_9PROT</name>
<evidence type="ECO:0000313" key="5">
    <source>
        <dbReference type="Proteomes" id="UP001595776"/>
    </source>
</evidence>
<dbReference type="Pfam" id="PF04809">
    <property type="entry name" value="HupH_C"/>
    <property type="match status" value="2"/>
</dbReference>
<comment type="caution">
    <text evidence="4">The sequence shown here is derived from an EMBL/GenBank/DDBJ whole genome shotgun (WGS) entry which is preliminary data.</text>
</comment>
<dbReference type="InterPro" id="IPR006894">
    <property type="entry name" value="HupH_Hydgase_express_prot_C"/>
</dbReference>
<accession>A0ABV8UBM5</accession>
<sequence length="285" mass="30916">MSDTPLSFTGPAATGPGTQPLDEDGAQLEYMDMPKEMSVYEAPDLPEPEEARGMKAALTILQDVLTTLKAGGLNGKDRYFDLTGLSEDNLDFVNQVLGEGEVSVIAGPDMQAQETILAGVWRIRGKTDGGDVQDYIEVADFPSIAKEIAGQGAKSKVEIPRVFMEGVFNAPALLSEINEHIPVAEKPGGIHAINLSLLPHTENDLQFITQQVGEGNVIVLSRGYGNCRVSSTKTKNTWWVQYYNSQDTVILNSIEITKLPEVVCAAPEDMEESADRLTEILGVYV</sequence>
<protein>
    <submittedName>
        <fullName evidence="4">Hydrogenase expression/formation protein</fullName>
    </submittedName>
</protein>
<feature type="domain" description="HupH hydrogenase expression protein C-terminal" evidence="3">
    <location>
        <begin position="57"/>
        <end position="146"/>
    </location>
</feature>
<dbReference type="RefSeq" id="WP_068148946.1">
    <property type="nucleotide sequence ID" value="NZ_JBHSCR010000013.1"/>
</dbReference>
<evidence type="ECO:0000256" key="2">
    <source>
        <dbReference type="SAM" id="MobiDB-lite"/>
    </source>
</evidence>
<evidence type="ECO:0000313" key="4">
    <source>
        <dbReference type="EMBL" id="MFC4348592.1"/>
    </source>
</evidence>
<evidence type="ECO:0000256" key="1">
    <source>
        <dbReference type="ARBA" id="ARBA00010832"/>
    </source>
</evidence>